<accession>A0AAU7R166</accession>
<protein>
    <submittedName>
        <fullName evidence="1">IS630 family transposase</fullName>
    </submittedName>
</protein>
<gene>
    <name evidence="1" type="ORF">ABIH81_26360</name>
</gene>
<reference evidence="1" key="1">
    <citation type="submission" date="2024-06" db="EMBL/GenBank/DDBJ databases">
        <title>Micromonospora sp. strain HUAS YX12 genome sequences.</title>
        <authorList>
            <person name="Mo P."/>
        </authorList>
    </citation>
    <scope>NUCLEOTIDE SEQUENCE</scope>
    <source>
        <strain evidence="1">HUAS YX12</strain>
    </source>
</reference>
<proteinExistence type="predicted"/>
<dbReference type="SUPFAM" id="SSF46689">
    <property type="entry name" value="Homeodomain-like"/>
    <property type="match status" value="1"/>
</dbReference>
<dbReference type="RefSeq" id="WP_349877558.1">
    <property type="nucleotide sequence ID" value="NZ_CP157974.1"/>
</dbReference>
<sequence>MPRTGRPRAELVLTDEERATLLRWSRRAKSSQALALRCRIVLACAEPGATNAAVAADLGVSRPTVGKWRSRFLQRRLAGLVDRDRPGRPPSIGADRVEEVLVTTLEETPPGATHWSRRSMAERTGLSRSTIGRIWRRFNLRPHRDPTFNLSTDPVFMAKVVDVAGLYLNPPSGAVALVVHETARIQPGPSAAPGRHAQDHLRAGAAGLYAARAVADGAAASRRYRAADFKRFLVRVDASVAAELDVHLVCDNHGAHDTPAISSWLDRHPRFRVHVTPAGSAWVTQLDRWFGFLADQMVLRGTPQPVQALEADISSWVAERDENPVPFTWTKTPDEIIESFGRFIQRTSGADQ</sequence>
<dbReference type="Pfam" id="PF13565">
    <property type="entry name" value="HTH_32"/>
    <property type="match status" value="1"/>
</dbReference>
<dbReference type="EMBL" id="CP157974">
    <property type="protein sequence ID" value="XBT81140.1"/>
    <property type="molecule type" value="Genomic_DNA"/>
</dbReference>
<evidence type="ECO:0000313" key="1">
    <source>
        <dbReference type="EMBL" id="XBT81140.1"/>
    </source>
</evidence>
<organism evidence="1">
    <name type="scientific">Micromonospora sp. HUAS YX12</name>
    <dbReference type="NCBI Taxonomy" id="3156396"/>
    <lineage>
        <taxon>Bacteria</taxon>
        <taxon>Bacillati</taxon>
        <taxon>Actinomycetota</taxon>
        <taxon>Actinomycetes</taxon>
        <taxon>Micromonosporales</taxon>
        <taxon>Micromonosporaceae</taxon>
        <taxon>Micromonospora</taxon>
    </lineage>
</organism>
<dbReference type="AlphaFoldDB" id="A0AAU7R166"/>
<dbReference type="NCBIfam" id="NF033545">
    <property type="entry name" value="transpos_IS630"/>
    <property type="match status" value="1"/>
</dbReference>
<name>A0AAU7R166_9ACTN</name>
<dbReference type="InterPro" id="IPR009057">
    <property type="entry name" value="Homeodomain-like_sf"/>
</dbReference>
<dbReference type="InterPro" id="IPR047655">
    <property type="entry name" value="Transpos_IS630-like"/>
</dbReference>